<evidence type="ECO:0000256" key="3">
    <source>
        <dbReference type="ARBA" id="ARBA00022722"/>
    </source>
</evidence>
<sequence>MAWLERHEPWIDWRSKTLDATHFAPSGALVSHEPTSARKQKRFWRGHEAESAMVLDIGMSELVSNEVAVVHERGSQDVRGAARYLRSGAGLISDPLLCPDEDERGVARNPLSGTDLVNDLPLRAPESRRGVARNPPSGVSQVNDSPLRGPRGTIDRRSRHHGRSPGDAGGVAPIPLSECHGLHDSELRVSRDTDSSLRTAGDVAPGRGDGDVTTPTSSGRSRSRRRMRRRASVTSKTSSTSDEVSNVTSSEAPRDCSEQLYTLVNGVTGCVDGDISLDSLPAVNALLELDEMSIAEFGEALKAMDEAVLEDTKKELSARSRSAILKDPSDPFYPVVQEYTDVVSKNPLMGLPPDRGCDVIDAFFRAKHEAGKPNGKWRIVHAFNKLNAATIPAQTLIPRKDVLQNNMVGCTLYSALDLVDGYYQLLMRACDVPLTAVSTPSGMLWEWLVMPQGLSNEPTMFNRLVTQLFRPHRAYAQTYFDNIFVHSRAEHGKSDVENHVEHLRAVLECMRTNKLYGNLDKCIFGAEEIPFLGCFIGKRGLRADPAKVKVIVEWPVPKNQKDLRKWLGLANYLHKYSANYAEMARPLSNLLKKDAPWCWEVEHDEAFQAVKESLLRAPILALPGPDRPFSVVCDASDFAIGCALLQADAEGRERVIAFESRQLKAAEKNYPVHDKELLAMKYALVKFRVYLLGSKPFVIYTDHASLRTAAQSPRLSQRMARWLSFFAEYNFEVKYKPGRLNVVVDALSRRLNYELAHVKTVTSSVLDLIRIAYAHDDMCVALLRALGSEEFKNSAKELSRRLRASLHRYTLDGGLLYYSTDPEDAPRVVVPHDEDLKYRILYEVHDTPVGGHLGREKTYGSVSTMYWWLKLYKWVGTYVRTCETCQRTKSSPHAAAPLASLPVPAGCWQSISMDFVFGLPKDKAGNTGIVVFVDRLSKMAHLAVVPDARAIVSDRDPRFTAKFWKSLFQVLGTRLDMSTADHPQTDGQTERVNRVVEDILRSVCAEAPRRWSEMLPLVEFALNNAVHASTGFTPFYVNGLANPRVPLTPPRRGSGLSGGGIADRLADISPVAVRKQVDDFVSLRLSVLRQVRDAMAESQDLQKEYAVQTNFSSASSLPIPHLGCLTPRVRPTAKNLHRALHQC</sequence>
<dbReference type="PROSITE" id="PS50994">
    <property type="entry name" value="INTEGRASE"/>
    <property type="match status" value="1"/>
</dbReference>
<dbReference type="VEuPathDB" id="FungiDB:PC110_g22960"/>
<evidence type="ECO:0000259" key="8">
    <source>
        <dbReference type="PROSITE" id="PS50994"/>
    </source>
</evidence>
<dbReference type="InterPro" id="IPR001584">
    <property type="entry name" value="Integrase_cat-core"/>
</dbReference>
<proteinExistence type="predicted"/>
<keyword evidence="3" id="KW-0540">Nuclease</keyword>
<dbReference type="Gene3D" id="1.10.340.70">
    <property type="match status" value="1"/>
</dbReference>
<dbReference type="InterPro" id="IPR043502">
    <property type="entry name" value="DNA/RNA_pol_sf"/>
</dbReference>
<dbReference type="AlphaFoldDB" id="A0A8T1AVN1"/>
<dbReference type="VEuPathDB" id="FungiDB:PC110_g16942"/>
<organism evidence="9 10">
    <name type="scientific">Phytophthora cactorum</name>
    <dbReference type="NCBI Taxonomy" id="29920"/>
    <lineage>
        <taxon>Eukaryota</taxon>
        <taxon>Sar</taxon>
        <taxon>Stramenopiles</taxon>
        <taxon>Oomycota</taxon>
        <taxon>Peronosporomycetes</taxon>
        <taxon>Peronosporales</taxon>
        <taxon>Peronosporaceae</taxon>
        <taxon>Phytophthora</taxon>
    </lineage>
</organism>
<dbReference type="Pfam" id="PF00078">
    <property type="entry name" value="RVT_1"/>
    <property type="match status" value="1"/>
</dbReference>
<evidence type="ECO:0000256" key="5">
    <source>
        <dbReference type="ARBA" id="ARBA00022801"/>
    </source>
</evidence>
<feature type="domain" description="Integrase catalytic" evidence="8">
    <location>
        <begin position="949"/>
        <end position="1042"/>
    </location>
</feature>
<name>A0A8T1AVN1_9STRA</name>
<dbReference type="InterPro" id="IPR012337">
    <property type="entry name" value="RNaseH-like_sf"/>
</dbReference>
<evidence type="ECO:0000256" key="2">
    <source>
        <dbReference type="ARBA" id="ARBA00022695"/>
    </source>
</evidence>
<keyword evidence="5" id="KW-0378">Hydrolase</keyword>
<dbReference type="GO" id="GO:0003676">
    <property type="term" value="F:nucleic acid binding"/>
    <property type="evidence" value="ECO:0007669"/>
    <property type="project" value="InterPro"/>
</dbReference>
<comment type="caution">
    <text evidence="9">The sequence shown here is derived from an EMBL/GenBank/DDBJ whole genome shotgun (WGS) entry which is preliminary data.</text>
</comment>
<dbReference type="CDD" id="cd01647">
    <property type="entry name" value="RT_LTR"/>
    <property type="match status" value="1"/>
</dbReference>
<dbReference type="CDD" id="cd09274">
    <property type="entry name" value="RNase_HI_RT_Ty3"/>
    <property type="match status" value="1"/>
</dbReference>
<dbReference type="PANTHER" id="PTHR37984">
    <property type="entry name" value="PROTEIN CBG26694"/>
    <property type="match status" value="1"/>
</dbReference>
<dbReference type="EMBL" id="RCMI01001139">
    <property type="protein sequence ID" value="KAG2889846.1"/>
    <property type="molecule type" value="Genomic_DNA"/>
</dbReference>
<evidence type="ECO:0000313" key="10">
    <source>
        <dbReference type="Proteomes" id="UP000774804"/>
    </source>
</evidence>
<dbReference type="InterPro" id="IPR050951">
    <property type="entry name" value="Retrovirus_Pol_polyprotein"/>
</dbReference>
<dbReference type="FunFam" id="3.30.70.270:FF:000020">
    <property type="entry name" value="Transposon Tf2-6 polyprotein-like Protein"/>
    <property type="match status" value="1"/>
</dbReference>
<gene>
    <name evidence="9" type="ORF">PC115_g19629</name>
</gene>
<protein>
    <recommendedName>
        <fullName evidence="8">Integrase catalytic domain-containing protein</fullName>
    </recommendedName>
</protein>
<dbReference type="Gene3D" id="3.30.70.270">
    <property type="match status" value="2"/>
</dbReference>
<dbReference type="Pfam" id="PF17917">
    <property type="entry name" value="RT_RNaseH"/>
    <property type="match status" value="1"/>
</dbReference>
<keyword evidence="1" id="KW-0808">Transferase</keyword>
<keyword evidence="6" id="KW-0695">RNA-directed DNA polymerase</keyword>
<dbReference type="GO" id="GO:0015074">
    <property type="term" value="P:DNA integration"/>
    <property type="evidence" value="ECO:0007669"/>
    <property type="project" value="InterPro"/>
</dbReference>
<dbReference type="InterPro" id="IPR041373">
    <property type="entry name" value="RT_RNaseH"/>
</dbReference>
<feature type="region of interest" description="Disordered" evidence="7">
    <location>
        <begin position="103"/>
        <end position="254"/>
    </location>
</feature>
<dbReference type="InterPro" id="IPR036397">
    <property type="entry name" value="RNaseH_sf"/>
</dbReference>
<evidence type="ECO:0000256" key="4">
    <source>
        <dbReference type="ARBA" id="ARBA00022759"/>
    </source>
</evidence>
<keyword evidence="4" id="KW-0255">Endonuclease</keyword>
<accession>A0A8T1AVN1</accession>
<dbReference type="GO" id="GO:0003964">
    <property type="term" value="F:RNA-directed DNA polymerase activity"/>
    <property type="evidence" value="ECO:0007669"/>
    <property type="project" value="UniProtKB-KW"/>
</dbReference>
<evidence type="ECO:0000256" key="1">
    <source>
        <dbReference type="ARBA" id="ARBA00022679"/>
    </source>
</evidence>
<evidence type="ECO:0000256" key="7">
    <source>
        <dbReference type="SAM" id="MobiDB-lite"/>
    </source>
</evidence>
<dbReference type="Pfam" id="PF17921">
    <property type="entry name" value="Integrase_H2C2"/>
    <property type="match status" value="1"/>
</dbReference>
<dbReference type="VEuPathDB" id="FungiDB:PC110_g23531"/>
<dbReference type="Gene3D" id="3.30.420.10">
    <property type="entry name" value="Ribonuclease H-like superfamily/Ribonuclease H"/>
    <property type="match status" value="1"/>
</dbReference>
<feature type="compositionally biased region" description="Polar residues" evidence="7">
    <location>
        <begin position="236"/>
        <end position="251"/>
    </location>
</feature>
<feature type="compositionally biased region" description="Basic residues" evidence="7">
    <location>
        <begin position="221"/>
        <end position="231"/>
    </location>
</feature>
<dbReference type="InterPro" id="IPR043128">
    <property type="entry name" value="Rev_trsase/Diguanyl_cyclase"/>
</dbReference>
<dbReference type="InterPro" id="IPR000477">
    <property type="entry name" value="RT_dom"/>
</dbReference>
<dbReference type="GO" id="GO:0004519">
    <property type="term" value="F:endonuclease activity"/>
    <property type="evidence" value="ECO:0007669"/>
    <property type="project" value="UniProtKB-KW"/>
</dbReference>
<dbReference type="InterPro" id="IPR041588">
    <property type="entry name" value="Integrase_H2C2"/>
</dbReference>
<dbReference type="SUPFAM" id="SSF53098">
    <property type="entry name" value="Ribonuclease H-like"/>
    <property type="match status" value="1"/>
</dbReference>
<dbReference type="FunFam" id="1.10.340.70:FF:000001">
    <property type="entry name" value="Retrovirus-related Pol polyprotein from transposon gypsy-like Protein"/>
    <property type="match status" value="1"/>
</dbReference>
<evidence type="ECO:0000256" key="6">
    <source>
        <dbReference type="ARBA" id="ARBA00022918"/>
    </source>
</evidence>
<dbReference type="PANTHER" id="PTHR37984:SF5">
    <property type="entry name" value="PROTEIN NYNRIN-LIKE"/>
    <property type="match status" value="1"/>
</dbReference>
<evidence type="ECO:0000313" key="9">
    <source>
        <dbReference type="EMBL" id="KAG2889846.1"/>
    </source>
</evidence>
<dbReference type="GO" id="GO:0016787">
    <property type="term" value="F:hydrolase activity"/>
    <property type="evidence" value="ECO:0007669"/>
    <property type="project" value="UniProtKB-KW"/>
</dbReference>
<keyword evidence="2" id="KW-0548">Nucleotidyltransferase</keyword>
<dbReference type="SUPFAM" id="SSF56672">
    <property type="entry name" value="DNA/RNA polymerases"/>
    <property type="match status" value="1"/>
</dbReference>
<dbReference type="Proteomes" id="UP000774804">
    <property type="component" value="Unassembled WGS sequence"/>
</dbReference>
<feature type="compositionally biased region" description="Basic and acidic residues" evidence="7">
    <location>
        <begin position="180"/>
        <end position="195"/>
    </location>
</feature>
<reference evidence="9" key="1">
    <citation type="submission" date="2018-10" db="EMBL/GenBank/DDBJ databases">
        <title>Effector identification in a new, highly contiguous assembly of the strawberry crown rot pathogen Phytophthora cactorum.</title>
        <authorList>
            <person name="Armitage A.D."/>
            <person name="Nellist C.F."/>
            <person name="Bates H."/>
            <person name="Vickerstaff R.J."/>
            <person name="Harrison R.J."/>
        </authorList>
    </citation>
    <scope>NUCLEOTIDE SEQUENCE</scope>
    <source>
        <strain evidence="9">4032</strain>
    </source>
</reference>